<evidence type="ECO:0000256" key="3">
    <source>
        <dbReference type="ARBA" id="ARBA00022598"/>
    </source>
</evidence>
<keyword evidence="3 8" id="KW-0436">Ligase</keyword>
<dbReference type="Gene3D" id="3.30.1300.10">
    <property type="entry name" value="Pantoate-beta-alanine ligase, C-terminal domain"/>
    <property type="match status" value="1"/>
</dbReference>
<name>A0A953M0E7_9BACT</name>
<gene>
    <name evidence="8 9" type="primary">panC</name>
    <name evidence="9" type="ORF">K8I29_11105</name>
</gene>
<dbReference type="InterPro" id="IPR014729">
    <property type="entry name" value="Rossmann-like_a/b/a_fold"/>
</dbReference>
<evidence type="ECO:0000313" key="10">
    <source>
        <dbReference type="Proteomes" id="UP000705867"/>
    </source>
</evidence>
<evidence type="ECO:0000313" key="9">
    <source>
        <dbReference type="EMBL" id="MBZ0156739.1"/>
    </source>
</evidence>
<evidence type="ECO:0000256" key="7">
    <source>
        <dbReference type="ARBA" id="ARBA00048258"/>
    </source>
</evidence>
<dbReference type="SUPFAM" id="SSF52374">
    <property type="entry name" value="Nucleotidylyl transferase"/>
    <property type="match status" value="1"/>
</dbReference>
<dbReference type="EMBL" id="JAIOIV010000088">
    <property type="protein sequence ID" value="MBZ0156739.1"/>
    <property type="molecule type" value="Genomic_DNA"/>
</dbReference>
<feature type="binding site" evidence="8">
    <location>
        <position position="61"/>
    </location>
    <ligand>
        <name>(R)-pantoate</name>
        <dbReference type="ChEBI" id="CHEBI:15980"/>
    </ligand>
</feature>
<feature type="binding site" evidence="8">
    <location>
        <position position="153"/>
    </location>
    <ligand>
        <name>(R)-pantoate</name>
        <dbReference type="ChEBI" id="CHEBI:15980"/>
    </ligand>
</feature>
<dbReference type="InterPro" id="IPR042176">
    <property type="entry name" value="Pantoate_ligase_C"/>
</dbReference>
<proteinExistence type="inferred from homology"/>
<feature type="binding site" evidence="8">
    <location>
        <begin position="30"/>
        <end position="37"/>
    </location>
    <ligand>
        <name>ATP</name>
        <dbReference type="ChEBI" id="CHEBI:30616"/>
    </ligand>
</feature>
<evidence type="ECO:0000256" key="6">
    <source>
        <dbReference type="ARBA" id="ARBA00022840"/>
    </source>
</evidence>
<feature type="binding site" evidence="8">
    <location>
        <begin position="184"/>
        <end position="187"/>
    </location>
    <ligand>
        <name>ATP</name>
        <dbReference type="ChEBI" id="CHEBI:30616"/>
    </ligand>
</feature>
<dbReference type="EC" id="6.3.2.1" evidence="8"/>
<dbReference type="GO" id="GO:0005829">
    <property type="term" value="C:cytosol"/>
    <property type="evidence" value="ECO:0007669"/>
    <property type="project" value="TreeGrafter"/>
</dbReference>
<sequence length="282" mass="31260">METIRMLRVMQDTAKRHLYQGKSIGFVPTMGALHEGHLSLVKRARSECDIVVVSIFVNPLQFGQGEDFERYPRDSEGDREKLLRARADILFAPDAAAQYPESFSTHVTVSALSERLCGAFRPGHFSGVTTVVCKLFHIVRPVSAYFGQKDYQQTVIIKRMVEDLNMGVEVVVVPTVREPDGLALSSRNAYLSPAERKAAPVLYRTLLAASQEVKAQAAPPVEIKARMHAALLQESLISEVQYAGVYDPATLEEATEFGKRTLLALAVKMGSTRLIDNLLVDR</sequence>
<dbReference type="PANTHER" id="PTHR21299">
    <property type="entry name" value="CYTIDYLATE KINASE/PANTOATE-BETA-ALANINE LIGASE"/>
    <property type="match status" value="1"/>
</dbReference>
<dbReference type="FunFam" id="3.40.50.620:FF:000013">
    <property type="entry name" value="Pantothenate synthetase"/>
    <property type="match status" value="1"/>
</dbReference>
<dbReference type="PANTHER" id="PTHR21299:SF1">
    <property type="entry name" value="PANTOATE--BETA-ALANINE LIGASE"/>
    <property type="match status" value="1"/>
</dbReference>
<protein>
    <recommendedName>
        <fullName evidence="8">Pantothenate synthetase</fullName>
        <shortName evidence="8">PS</shortName>
        <ecNumber evidence="8">6.3.2.1</ecNumber>
    </recommendedName>
    <alternativeName>
        <fullName evidence="8">Pantoate--beta-alanine ligase</fullName>
    </alternativeName>
    <alternativeName>
        <fullName evidence="8">Pantoate-activating enzyme</fullName>
    </alternativeName>
</protein>
<dbReference type="GO" id="GO:0005524">
    <property type="term" value="F:ATP binding"/>
    <property type="evidence" value="ECO:0007669"/>
    <property type="project" value="UniProtKB-KW"/>
</dbReference>
<comment type="subunit">
    <text evidence="8">Homodimer.</text>
</comment>
<feature type="binding site" evidence="8">
    <location>
        <position position="61"/>
    </location>
    <ligand>
        <name>beta-alanine</name>
        <dbReference type="ChEBI" id="CHEBI:57966"/>
    </ligand>
</feature>
<dbReference type="Gene3D" id="3.40.50.620">
    <property type="entry name" value="HUPs"/>
    <property type="match status" value="1"/>
</dbReference>
<feature type="binding site" evidence="8">
    <location>
        <begin position="147"/>
        <end position="150"/>
    </location>
    <ligand>
        <name>ATP</name>
        <dbReference type="ChEBI" id="CHEBI:30616"/>
    </ligand>
</feature>
<reference evidence="9" key="1">
    <citation type="journal article" date="2021" name="bioRxiv">
        <title>Unraveling nitrogen, sulfur and carbon metabolic pathways and microbial community transcriptional responses to substrate deprivation and toxicity stresses in a bioreactor mimicking anoxic brackish coastal sediment conditions.</title>
        <authorList>
            <person name="Martins P.D."/>
            <person name="Echeveste M.J."/>
            <person name="Arshad A."/>
            <person name="Kurth J."/>
            <person name="Ouboter H."/>
            <person name="Jetten M.S.M."/>
            <person name="Welte C.U."/>
        </authorList>
    </citation>
    <scope>NUCLEOTIDE SEQUENCE</scope>
    <source>
        <strain evidence="9">MAG_39</strain>
    </source>
</reference>
<accession>A0A953M0E7</accession>
<comment type="pathway">
    <text evidence="1 8">Cofactor biosynthesis; (R)-pantothenate biosynthesis; (R)-pantothenate from (R)-pantoate and beta-alanine: step 1/1.</text>
</comment>
<organism evidence="9 10">
    <name type="scientific">Candidatus Nitrobium versatile</name>
    <dbReference type="NCBI Taxonomy" id="2884831"/>
    <lineage>
        <taxon>Bacteria</taxon>
        <taxon>Pseudomonadati</taxon>
        <taxon>Nitrospirota</taxon>
        <taxon>Nitrospiria</taxon>
        <taxon>Nitrospirales</taxon>
        <taxon>Nitrospiraceae</taxon>
        <taxon>Candidatus Nitrobium</taxon>
    </lineage>
</organism>
<comment type="caution">
    <text evidence="9">The sequence shown here is derived from an EMBL/GenBank/DDBJ whole genome shotgun (WGS) entry which is preliminary data.</text>
</comment>
<reference evidence="9" key="2">
    <citation type="submission" date="2021-08" db="EMBL/GenBank/DDBJ databases">
        <authorList>
            <person name="Dalcin Martins P."/>
        </authorList>
    </citation>
    <scope>NUCLEOTIDE SEQUENCE</scope>
    <source>
        <strain evidence="9">MAG_39</strain>
    </source>
</reference>
<dbReference type="InterPro" id="IPR003721">
    <property type="entry name" value="Pantoate_ligase"/>
</dbReference>
<comment type="miscellaneous">
    <text evidence="8">The reaction proceeds by a bi uni uni bi ping pong mechanism.</text>
</comment>
<dbReference type="Proteomes" id="UP000705867">
    <property type="component" value="Unassembled WGS sequence"/>
</dbReference>
<evidence type="ECO:0000256" key="8">
    <source>
        <dbReference type="HAMAP-Rule" id="MF_00158"/>
    </source>
</evidence>
<keyword evidence="6 8" id="KW-0067">ATP-binding</keyword>
<keyword evidence="5 8" id="KW-0547">Nucleotide-binding</keyword>
<dbReference type="HAMAP" id="MF_00158">
    <property type="entry name" value="PanC"/>
    <property type="match status" value="1"/>
</dbReference>
<dbReference type="CDD" id="cd00560">
    <property type="entry name" value="PanC"/>
    <property type="match status" value="1"/>
</dbReference>
<keyword evidence="4 8" id="KW-0566">Pantothenate biosynthesis</keyword>
<comment type="catalytic activity">
    <reaction evidence="7 8">
        <text>(R)-pantoate + beta-alanine + ATP = (R)-pantothenate + AMP + diphosphate + H(+)</text>
        <dbReference type="Rhea" id="RHEA:10912"/>
        <dbReference type="ChEBI" id="CHEBI:15378"/>
        <dbReference type="ChEBI" id="CHEBI:15980"/>
        <dbReference type="ChEBI" id="CHEBI:29032"/>
        <dbReference type="ChEBI" id="CHEBI:30616"/>
        <dbReference type="ChEBI" id="CHEBI:33019"/>
        <dbReference type="ChEBI" id="CHEBI:57966"/>
        <dbReference type="ChEBI" id="CHEBI:456215"/>
        <dbReference type="EC" id="6.3.2.1"/>
    </reaction>
</comment>
<dbReference type="NCBIfam" id="TIGR00018">
    <property type="entry name" value="panC"/>
    <property type="match status" value="1"/>
</dbReference>
<comment type="similarity">
    <text evidence="2 8">Belongs to the pantothenate synthetase family.</text>
</comment>
<feature type="binding site" evidence="8">
    <location>
        <position position="176"/>
    </location>
    <ligand>
        <name>ATP</name>
        <dbReference type="ChEBI" id="CHEBI:30616"/>
    </ligand>
</feature>
<dbReference type="NCBIfam" id="TIGR00125">
    <property type="entry name" value="cyt_tran_rel"/>
    <property type="match status" value="1"/>
</dbReference>
<evidence type="ECO:0000256" key="4">
    <source>
        <dbReference type="ARBA" id="ARBA00022655"/>
    </source>
</evidence>
<evidence type="ECO:0000256" key="2">
    <source>
        <dbReference type="ARBA" id="ARBA00009256"/>
    </source>
</evidence>
<dbReference type="AlphaFoldDB" id="A0A953M0E7"/>
<evidence type="ECO:0000256" key="1">
    <source>
        <dbReference type="ARBA" id="ARBA00004990"/>
    </source>
</evidence>
<comment type="subcellular location">
    <subcellularLocation>
        <location evidence="8">Cytoplasm</location>
    </subcellularLocation>
</comment>
<keyword evidence="8" id="KW-0963">Cytoplasm</keyword>
<dbReference type="GO" id="GO:0015940">
    <property type="term" value="P:pantothenate biosynthetic process"/>
    <property type="evidence" value="ECO:0007669"/>
    <property type="project" value="UniProtKB-UniRule"/>
</dbReference>
<evidence type="ECO:0000256" key="5">
    <source>
        <dbReference type="ARBA" id="ARBA00022741"/>
    </source>
</evidence>
<dbReference type="InterPro" id="IPR004821">
    <property type="entry name" value="Cyt_trans-like"/>
</dbReference>
<comment type="function">
    <text evidence="8">Catalyzes the condensation of pantoate with beta-alanine in an ATP-dependent reaction via a pantoyl-adenylate intermediate.</text>
</comment>
<dbReference type="GO" id="GO:0004592">
    <property type="term" value="F:pantoate-beta-alanine ligase activity"/>
    <property type="evidence" value="ECO:0007669"/>
    <property type="project" value="UniProtKB-UniRule"/>
</dbReference>
<feature type="active site" description="Proton donor" evidence="8">
    <location>
        <position position="37"/>
    </location>
</feature>
<dbReference type="Pfam" id="PF02569">
    <property type="entry name" value="Pantoate_ligase"/>
    <property type="match status" value="1"/>
</dbReference>